<feature type="transmembrane region" description="Helical" evidence="1">
    <location>
        <begin position="7"/>
        <end position="26"/>
    </location>
</feature>
<evidence type="ECO:0000313" key="2">
    <source>
        <dbReference type="EMBL" id="MBA9042979.1"/>
    </source>
</evidence>
<name>A0A7W3RI60_PRIAR</name>
<evidence type="ECO:0000256" key="1">
    <source>
        <dbReference type="SAM" id="Phobius"/>
    </source>
</evidence>
<reference evidence="2" key="1">
    <citation type="submission" date="2020-08" db="EMBL/GenBank/DDBJ databases">
        <title>Functional genomics of gut bacteria from endangered species of beetles.</title>
        <authorList>
            <person name="Carlos-Shanley C."/>
        </authorList>
    </citation>
    <scope>NUCLEOTIDE SEQUENCE [LARGE SCALE GENOMIC DNA]</scope>
    <source>
        <strain evidence="2">S00060</strain>
    </source>
</reference>
<evidence type="ECO:0000313" key="3">
    <source>
        <dbReference type="Proteomes" id="UP000543174"/>
    </source>
</evidence>
<proteinExistence type="predicted"/>
<gene>
    <name evidence="2" type="ORF">HNP21_006157</name>
</gene>
<keyword evidence="1" id="KW-1133">Transmembrane helix</keyword>
<protein>
    <submittedName>
        <fullName evidence="2">Uncharacterized protein</fullName>
    </submittedName>
</protein>
<accession>A0A7W3RI60</accession>
<dbReference type="EMBL" id="JACJHT010000022">
    <property type="protein sequence ID" value="MBA9042979.1"/>
    <property type="molecule type" value="Genomic_DNA"/>
</dbReference>
<keyword evidence="1" id="KW-0472">Membrane</keyword>
<dbReference type="Proteomes" id="UP000543174">
    <property type="component" value="Unassembled WGS sequence"/>
</dbReference>
<keyword evidence="3" id="KW-1185">Reference proteome</keyword>
<dbReference type="AlphaFoldDB" id="A0A7W3RI60"/>
<sequence length="31" mass="3618">MLKALKFTFYVVSGVILIAIIIYAIYTDFYK</sequence>
<organism evidence="2 3">
    <name type="scientific">Priestia aryabhattai</name>
    <name type="common">Bacillus aryabhattai</name>
    <dbReference type="NCBI Taxonomy" id="412384"/>
    <lineage>
        <taxon>Bacteria</taxon>
        <taxon>Bacillati</taxon>
        <taxon>Bacillota</taxon>
        <taxon>Bacilli</taxon>
        <taxon>Bacillales</taxon>
        <taxon>Bacillaceae</taxon>
        <taxon>Priestia</taxon>
    </lineage>
</organism>
<keyword evidence="1" id="KW-0812">Transmembrane</keyword>
<comment type="caution">
    <text evidence="2">The sequence shown here is derived from an EMBL/GenBank/DDBJ whole genome shotgun (WGS) entry which is preliminary data.</text>
</comment>